<dbReference type="InterPro" id="IPR011701">
    <property type="entry name" value="MFS"/>
</dbReference>
<dbReference type="EMBL" id="RSCD01000013">
    <property type="protein sequence ID" value="RSH89667.1"/>
    <property type="molecule type" value="Genomic_DNA"/>
</dbReference>
<feature type="transmembrane region" description="Helical" evidence="6">
    <location>
        <begin position="282"/>
        <end position="305"/>
    </location>
</feature>
<feature type="transmembrane region" description="Helical" evidence="6">
    <location>
        <begin position="190"/>
        <end position="210"/>
    </location>
</feature>
<keyword evidence="4 6" id="KW-1133">Transmembrane helix</keyword>
<dbReference type="PANTHER" id="PTHR43791">
    <property type="entry name" value="PERMEASE-RELATED"/>
    <property type="match status" value="1"/>
</dbReference>
<feature type="domain" description="Major facilitator superfamily (MFS) profile" evidence="7">
    <location>
        <begin position="49"/>
        <end position="473"/>
    </location>
</feature>
<sequence length="510" mass="56593">MATEFKQDDIRLEAVPSNQDLKGGDLALQRLTPEEESRLVEIKRKIDFRMLFIVLMYIMNREPLIPMSPAHTHPKRARPFQYAVRAPEGLPMTDSQYSTCISILYVGYIFAQIPSNFLLNWCGRPSLYLPLWMAAWGIVSACTGLVQSFTGAVMCRFVLGFVEAPLFPGALFVLSKWYTKTELAKRVTMLMANFISNSLNGLISAGILAGTNGKLGHAGWRWLFWIDGALTVFVAIVCVFFVPDFPHNDRWLADEDRELVQRRITLETGEADEDDDMPFKKVALSCILDVKVWAFVLSLFGQLVAQSFQQFFPSIVATLGYNSTITLLLTAPPWVFAGLVAYCNAYVSDVRQRRFEHLAAPYVLAIVGFVMAATTKATAPRYIAMFFMTCANAGYLLNFPWIAATFPRPPAKRAGIIAVANCLGNLGTVAGSYIFPTAWGPSYANSSAILGVSAAFGIIILALLRWYLVRLNRKMDEAAAESHLAVEAQQALAISGVQIEGNAVAWRYQI</sequence>
<feature type="transmembrane region" description="Helical" evidence="6">
    <location>
        <begin position="359"/>
        <end position="377"/>
    </location>
</feature>
<dbReference type="GO" id="GO:0022857">
    <property type="term" value="F:transmembrane transporter activity"/>
    <property type="evidence" value="ECO:0007669"/>
    <property type="project" value="InterPro"/>
</dbReference>
<feature type="transmembrane region" description="Helical" evidence="6">
    <location>
        <begin position="157"/>
        <end position="178"/>
    </location>
</feature>
<dbReference type="PROSITE" id="PS50850">
    <property type="entry name" value="MFS"/>
    <property type="match status" value="1"/>
</dbReference>
<keyword evidence="9" id="KW-1185">Reference proteome</keyword>
<dbReference type="Gene3D" id="1.20.1250.20">
    <property type="entry name" value="MFS general substrate transporter like domains"/>
    <property type="match status" value="2"/>
</dbReference>
<proteinExistence type="predicted"/>
<dbReference type="Pfam" id="PF07690">
    <property type="entry name" value="MFS_1"/>
    <property type="match status" value="1"/>
</dbReference>
<dbReference type="AlphaFoldDB" id="A0A427YFB2"/>
<evidence type="ECO:0000313" key="9">
    <source>
        <dbReference type="Proteomes" id="UP000279259"/>
    </source>
</evidence>
<protein>
    <recommendedName>
        <fullName evidence="7">Major facilitator superfamily (MFS) profile domain-containing protein</fullName>
    </recommendedName>
</protein>
<keyword evidence="5 6" id="KW-0472">Membrane</keyword>
<evidence type="ECO:0000256" key="6">
    <source>
        <dbReference type="SAM" id="Phobius"/>
    </source>
</evidence>
<feature type="transmembrane region" description="Helical" evidence="6">
    <location>
        <begin position="383"/>
        <end position="402"/>
    </location>
</feature>
<name>A0A427YFB2_9TREE</name>
<evidence type="ECO:0000259" key="7">
    <source>
        <dbReference type="PROSITE" id="PS50850"/>
    </source>
</evidence>
<reference evidence="8 9" key="1">
    <citation type="submission" date="2018-11" db="EMBL/GenBank/DDBJ databases">
        <title>Genome sequence of Saitozyma podzolica DSM 27192.</title>
        <authorList>
            <person name="Aliyu H."/>
            <person name="Gorte O."/>
            <person name="Ochsenreither K."/>
        </authorList>
    </citation>
    <scope>NUCLEOTIDE SEQUENCE [LARGE SCALE GENOMIC DNA]</scope>
    <source>
        <strain evidence="8 9">DSM 27192</strain>
    </source>
</reference>
<feature type="transmembrane region" description="Helical" evidence="6">
    <location>
        <begin position="414"/>
        <end position="435"/>
    </location>
</feature>
<evidence type="ECO:0000256" key="3">
    <source>
        <dbReference type="ARBA" id="ARBA00022692"/>
    </source>
</evidence>
<evidence type="ECO:0000256" key="4">
    <source>
        <dbReference type="ARBA" id="ARBA00022989"/>
    </source>
</evidence>
<evidence type="ECO:0000256" key="5">
    <source>
        <dbReference type="ARBA" id="ARBA00023136"/>
    </source>
</evidence>
<feature type="transmembrane region" description="Helical" evidence="6">
    <location>
        <begin position="96"/>
        <end position="119"/>
    </location>
</feature>
<feature type="transmembrane region" description="Helical" evidence="6">
    <location>
        <begin position="131"/>
        <end position="151"/>
    </location>
</feature>
<keyword evidence="2" id="KW-0813">Transport</keyword>
<evidence type="ECO:0000256" key="1">
    <source>
        <dbReference type="ARBA" id="ARBA00004141"/>
    </source>
</evidence>
<dbReference type="GO" id="GO:0016020">
    <property type="term" value="C:membrane"/>
    <property type="evidence" value="ECO:0007669"/>
    <property type="project" value="UniProtKB-SubCell"/>
</dbReference>
<feature type="transmembrane region" description="Helical" evidence="6">
    <location>
        <begin position="447"/>
        <end position="468"/>
    </location>
</feature>
<accession>A0A427YFB2</accession>
<feature type="transmembrane region" description="Helical" evidence="6">
    <location>
        <begin position="48"/>
        <end position="65"/>
    </location>
</feature>
<dbReference type="FunFam" id="1.20.1250.20:FF:000013">
    <property type="entry name" value="MFS general substrate transporter"/>
    <property type="match status" value="1"/>
</dbReference>
<dbReference type="SUPFAM" id="SSF103473">
    <property type="entry name" value="MFS general substrate transporter"/>
    <property type="match status" value="1"/>
</dbReference>
<comment type="caution">
    <text evidence="8">The sequence shown here is derived from an EMBL/GenBank/DDBJ whole genome shotgun (WGS) entry which is preliminary data.</text>
</comment>
<dbReference type="PANTHER" id="PTHR43791:SF6">
    <property type="entry name" value="TRANSPORTER, PUTATIVE (AFU_ORTHOLOGUE AFUA_1G16690)-RELATED"/>
    <property type="match status" value="1"/>
</dbReference>
<dbReference type="OrthoDB" id="2985014at2759"/>
<feature type="transmembrane region" description="Helical" evidence="6">
    <location>
        <begin position="325"/>
        <end position="347"/>
    </location>
</feature>
<dbReference type="InterPro" id="IPR020846">
    <property type="entry name" value="MFS_dom"/>
</dbReference>
<organism evidence="8 9">
    <name type="scientific">Saitozyma podzolica</name>
    <dbReference type="NCBI Taxonomy" id="1890683"/>
    <lineage>
        <taxon>Eukaryota</taxon>
        <taxon>Fungi</taxon>
        <taxon>Dikarya</taxon>
        <taxon>Basidiomycota</taxon>
        <taxon>Agaricomycotina</taxon>
        <taxon>Tremellomycetes</taxon>
        <taxon>Tremellales</taxon>
        <taxon>Trimorphomycetaceae</taxon>
        <taxon>Saitozyma</taxon>
    </lineage>
</organism>
<dbReference type="Proteomes" id="UP000279259">
    <property type="component" value="Unassembled WGS sequence"/>
</dbReference>
<evidence type="ECO:0000313" key="8">
    <source>
        <dbReference type="EMBL" id="RSH89667.1"/>
    </source>
</evidence>
<gene>
    <name evidence="8" type="ORF">EHS25_002218</name>
</gene>
<keyword evidence="3 6" id="KW-0812">Transmembrane</keyword>
<dbReference type="FunFam" id="1.20.1250.20:FF:000057">
    <property type="entry name" value="MFS general substrate transporter"/>
    <property type="match status" value="1"/>
</dbReference>
<comment type="subcellular location">
    <subcellularLocation>
        <location evidence="1">Membrane</location>
        <topology evidence="1">Multi-pass membrane protein</topology>
    </subcellularLocation>
</comment>
<evidence type="ECO:0000256" key="2">
    <source>
        <dbReference type="ARBA" id="ARBA00022448"/>
    </source>
</evidence>
<dbReference type="InterPro" id="IPR036259">
    <property type="entry name" value="MFS_trans_sf"/>
</dbReference>
<feature type="transmembrane region" description="Helical" evidence="6">
    <location>
        <begin position="222"/>
        <end position="242"/>
    </location>
</feature>